<dbReference type="SUPFAM" id="SSF50969">
    <property type="entry name" value="YVTN repeat-like/Quinoprotein amine dehydrogenase"/>
    <property type="match status" value="1"/>
</dbReference>
<organism evidence="2 3">
    <name type="scientific">Oceanisphaera marina</name>
    <dbReference type="NCBI Taxonomy" id="2017550"/>
    <lineage>
        <taxon>Bacteria</taxon>
        <taxon>Pseudomonadati</taxon>
        <taxon>Pseudomonadota</taxon>
        <taxon>Gammaproteobacteria</taxon>
        <taxon>Aeromonadales</taxon>
        <taxon>Aeromonadaceae</taxon>
        <taxon>Oceanisphaera</taxon>
    </lineage>
</organism>
<evidence type="ECO:0000256" key="1">
    <source>
        <dbReference type="SAM" id="SignalP"/>
    </source>
</evidence>
<name>A0ABQ1IDK0_9GAMM</name>
<dbReference type="Proteomes" id="UP000646152">
    <property type="component" value="Unassembled WGS sequence"/>
</dbReference>
<dbReference type="Pfam" id="PF05096">
    <property type="entry name" value="Glu_cyclase_2"/>
    <property type="match status" value="1"/>
</dbReference>
<sequence>MAQGAGLLLSVLLCSLPVHATHQSVEQLTVEVIERLPHDTRAFTQGLVWHQDMLYESTGLYGDSSLRKVNPLTGEVLAKLALDPAYFGEGLALVGQQLIQLTWREGLALVYNRDDLSLQQAFQYGGEGWGLCFDGHELWMSDGSSRLYRRSPHDFALQGQLVVTLNGQPQPKLNDLACVGGHIYANIWKEPRLVRINKISGRIEAEIDASALVAESGKGRDPEAVLNGIAYDEQAEVFYLTGKHWPTLFKVKWQNK</sequence>
<dbReference type="InterPro" id="IPR007788">
    <property type="entry name" value="QCT"/>
</dbReference>
<protein>
    <submittedName>
        <fullName evidence="2">Glutamine cyclotransferase</fullName>
    </submittedName>
</protein>
<comment type="caution">
    <text evidence="2">The sequence shown here is derived from an EMBL/GenBank/DDBJ whole genome shotgun (WGS) entry which is preliminary data.</text>
</comment>
<accession>A0ABQ1IDK0</accession>
<keyword evidence="1" id="KW-0732">Signal</keyword>
<evidence type="ECO:0000313" key="3">
    <source>
        <dbReference type="Proteomes" id="UP000646152"/>
    </source>
</evidence>
<dbReference type="EMBL" id="BMKE01000004">
    <property type="protein sequence ID" value="GGB36292.1"/>
    <property type="molecule type" value="Genomic_DNA"/>
</dbReference>
<keyword evidence="3" id="KW-1185">Reference proteome</keyword>
<feature type="signal peptide" evidence="1">
    <location>
        <begin position="1"/>
        <end position="20"/>
    </location>
</feature>
<gene>
    <name evidence="2" type="ORF">GCM10011502_06690</name>
</gene>
<dbReference type="RefSeq" id="WP_188628685.1">
    <property type="nucleotide sequence ID" value="NZ_BMKE01000004.1"/>
</dbReference>
<dbReference type="PANTHER" id="PTHR31270:SF1">
    <property type="entry name" value="GLUTAMINYL-PEPTIDE CYCLOTRANSFERASE"/>
    <property type="match status" value="1"/>
</dbReference>
<proteinExistence type="predicted"/>
<feature type="chain" id="PRO_5045794240" evidence="1">
    <location>
        <begin position="21"/>
        <end position="256"/>
    </location>
</feature>
<reference evidence="3" key="1">
    <citation type="journal article" date="2019" name="Int. J. Syst. Evol. Microbiol.">
        <title>The Global Catalogue of Microorganisms (GCM) 10K type strain sequencing project: providing services to taxonomists for standard genome sequencing and annotation.</title>
        <authorList>
            <consortium name="The Broad Institute Genomics Platform"/>
            <consortium name="The Broad Institute Genome Sequencing Center for Infectious Disease"/>
            <person name="Wu L."/>
            <person name="Ma J."/>
        </authorList>
    </citation>
    <scope>NUCLEOTIDE SEQUENCE [LARGE SCALE GENOMIC DNA]</scope>
    <source>
        <strain evidence="3">CGMCC 1.15923</strain>
    </source>
</reference>
<evidence type="ECO:0000313" key="2">
    <source>
        <dbReference type="EMBL" id="GGB36292.1"/>
    </source>
</evidence>
<dbReference type="PANTHER" id="PTHR31270">
    <property type="entry name" value="GLUTAMINYL-PEPTIDE CYCLOTRANSFERASE"/>
    <property type="match status" value="1"/>
</dbReference>
<dbReference type="InterPro" id="IPR011044">
    <property type="entry name" value="Quino_amine_DH_bsu"/>
</dbReference>